<feature type="domain" description="Reverse transcriptase" evidence="2">
    <location>
        <begin position="186"/>
        <end position="365"/>
    </location>
</feature>
<sequence length="603" mass="70203">IHYWNELRSALRRRHIPPYYDREFMDKLQRLKQGSSSVEEYRQSMELLMMRAGIREEERTTISRFQNGLNLEIRDKVNSYHIFNHLSLKNDIKKTLLIEQPLYLFYFKETLAATSHELESLPQEIQKLLKEFDDLFSQEVPSGLPPLRGIEHQIDLIPGASLPNRPAYRTKPQETKEIQSQVYDLLKKGWVQKSLSPCAVSVLLVPKKDGKWRMCTDCRTINNITIKYRHPIPRLDDMLDELHGAIIFSKIDLKSGYHQIRIKEGDEWKTAFKTKIGLYEWLVMLFGLTNAPSTFMRLMNHVLRDCIGKFVVAYFDDILVHSKTLDEHLGHLREVLIILRDNHLYANFEKCTFCQNQVNFLGFIVGKDGVHVDTEKIKAIQDWPTPKSVGEVRNFHGLASFYRRFVKDFSTLASPLNELVKKDVPFIWGEAQEQAFQTGVSRADFIKQYHEKFKSQIEKQTQKYAKYNNKGKKKVTFEVGDWVWLHLRKDRFPTQRMYKLNPRGDGPFQVLQKINDNAYILDLPSDYGVSSSFNVCDLTPFLGTNDMDNLEDLRTNPSQEGGDDGEPPLEFHIGPITRSMARRMEGDEGDTIPRAILIMSVEY</sequence>
<dbReference type="InterPro" id="IPR043502">
    <property type="entry name" value="DNA/RNA_pol_sf"/>
</dbReference>
<dbReference type="Gene3D" id="3.10.10.10">
    <property type="entry name" value="HIV Type 1 Reverse Transcriptase, subunit A, domain 1"/>
    <property type="match status" value="1"/>
</dbReference>
<dbReference type="Pfam" id="PF24626">
    <property type="entry name" value="SH3_Tf2-1"/>
    <property type="match status" value="1"/>
</dbReference>
<dbReference type="PANTHER" id="PTHR35046:SF9">
    <property type="entry name" value="RNA-DIRECTED DNA POLYMERASE"/>
    <property type="match status" value="1"/>
</dbReference>
<dbReference type="OMA" id="FHEARWV"/>
<comment type="caution">
    <text evidence="3">The sequence shown here is derived from an EMBL/GenBank/DDBJ whole genome shotgun (WGS) entry which is preliminary data.</text>
</comment>
<dbReference type="InterPro" id="IPR000477">
    <property type="entry name" value="RT_dom"/>
</dbReference>
<evidence type="ECO:0000259" key="2">
    <source>
        <dbReference type="PROSITE" id="PS50878"/>
    </source>
</evidence>
<feature type="region of interest" description="Disordered" evidence="1">
    <location>
        <begin position="549"/>
        <end position="570"/>
    </location>
</feature>
<dbReference type="Gene3D" id="3.30.70.270">
    <property type="match status" value="2"/>
</dbReference>
<dbReference type="InterPro" id="IPR056924">
    <property type="entry name" value="SH3_Tf2-1"/>
</dbReference>
<dbReference type="AlphaFoldDB" id="A0A151UH16"/>
<dbReference type="InterPro" id="IPR043128">
    <property type="entry name" value="Rev_trsase/Diguanyl_cyclase"/>
</dbReference>
<proteinExistence type="predicted"/>
<keyword evidence="4" id="KW-1185">Reference proteome</keyword>
<organism evidence="3 4">
    <name type="scientific">Cajanus cajan</name>
    <name type="common">Pigeon pea</name>
    <name type="synonym">Cajanus indicus</name>
    <dbReference type="NCBI Taxonomy" id="3821"/>
    <lineage>
        <taxon>Eukaryota</taxon>
        <taxon>Viridiplantae</taxon>
        <taxon>Streptophyta</taxon>
        <taxon>Embryophyta</taxon>
        <taxon>Tracheophyta</taxon>
        <taxon>Spermatophyta</taxon>
        <taxon>Magnoliopsida</taxon>
        <taxon>eudicotyledons</taxon>
        <taxon>Gunneridae</taxon>
        <taxon>Pentapetalae</taxon>
        <taxon>rosids</taxon>
        <taxon>fabids</taxon>
        <taxon>Fabales</taxon>
        <taxon>Fabaceae</taxon>
        <taxon>Papilionoideae</taxon>
        <taxon>50 kb inversion clade</taxon>
        <taxon>NPAAA clade</taxon>
        <taxon>indigoferoid/millettioid clade</taxon>
        <taxon>Phaseoleae</taxon>
        <taxon>Cajanus</taxon>
    </lineage>
</organism>
<dbReference type="PROSITE" id="PS50878">
    <property type="entry name" value="RT_POL"/>
    <property type="match status" value="1"/>
</dbReference>
<reference evidence="3" key="1">
    <citation type="journal article" date="2012" name="Nat. Biotechnol.">
        <title>Draft genome sequence of pigeonpea (Cajanus cajan), an orphan legume crop of resource-poor farmers.</title>
        <authorList>
            <person name="Varshney R.K."/>
            <person name="Chen W."/>
            <person name="Li Y."/>
            <person name="Bharti A.K."/>
            <person name="Saxena R.K."/>
            <person name="Schlueter J.A."/>
            <person name="Donoghue M.T."/>
            <person name="Azam S."/>
            <person name="Fan G."/>
            <person name="Whaley A.M."/>
            <person name="Farmer A.D."/>
            <person name="Sheridan J."/>
            <person name="Iwata A."/>
            <person name="Tuteja R."/>
            <person name="Penmetsa R.V."/>
            <person name="Wu W."/>
            <person name="Upadhyaya H.D."/>
            <person name="Yang S.P."/>
            <person name="Shah T."/>
            <person name="Saxena K.B."/>
            <person name="Michael T."/>
            <person name="McCombie W.R."/>
            <person name="Yang B."/>
            <person name="Zhang G."/>
            <person name="Yang H."/>
            <person name="Wang J."/>
            <person name="Spillane C."/>
            <person name="Cook D.R."/>
            <person name="May G.D."/>
            <person name="Xu X."/>
            <person name="Jackson S.A."/>
        </authorList>
    </citation>
    <scope>NUCLEOTIDE SEQUENCE [LARGE SCALE GENOMIC DNA]</scope>
</reference>
<evidence type="ECO:0000313" key="3">
    <source>
        <dbReference type="EMBL" id="KYP78538.1"/>
    </source>
</evidence>
<dbReference type="Pfam" id="PF00078">
    <property type="entry name" value="RVT_1"/>
    <property type="match status" value="1"/>
</dbReference>
<evidence type="ECO:0000313" key="4">
    <source>
        <dbReference type="Proteomes" id="UP000075243"/>
    </source>
</evidence>
<dbReference type="FunFam" id="3.30.70.270:FF:000020">
    <property type="entry name" value="Transposon Tf2-6 polyprotein-like Protein"/>
    <property type="match status" value="1"/>
</dbReference>
<dbReference type="Proteomes" id="UP000075243">
    <property type="component" value="Unassembled WGS sequence"/>
</dbReference>
<dbReference type="EMBL" id="AGCT01053646">
    <property type="protein sequence ID" value="KYP78538.1"/>
    <property type="molecule type" value="Genomic_DNA"/>
</dbReference>
<dbReference type="PANTHER" id="PTHR35046">
    <property type="entry name" value="ZINC KNUCKLE (CCHC-TYPE) FAMILY PROTEIN"/>
    <property type="match status" value="1"/>
</dbReference>
<dbReference type="CDD" id="cd01647">
    <property type="entry name" value="RT_LTR"/>
    <property type="match status" value="1"/>
</dbReference>
<dbReference type="Pfam" id="PF03732">
    <property type="entry name" value="Retrotrans_gag"/>
    <property type="match status" value="1"/>
</dbReference>
<gene>
    <name evidence="3" type="ORF">KK1_049128</name>
</gene>
<feature type="non-terminal residue" evidence="3">
    <location>
        <position position="1"/>
    </location>
</feature>
<dbReference type="InterPro" id="IPR005162">
    <property type="entry name" value="Retrotrans_gag_dom"/>
</dbReference>
<dbReference type="Gramene" id="C.cajan_47003.t">
    <property type="protein sequence ID" value="C.cajan_47003.t"/>
    <property type="gene ID" value="C.cajan_47003"/>
</dbReference>
<evidence type="ECO:0000256" key="1">
    <source>
        <dbReference type="SAM" id="MobiDB-lite"/>
    </source>
</evidence>
<dbReference type="SUPFAM" id="SSF56672">
    <property type="entry name" value="DNA/RNA polymerases"/>
    <property type="match status" value="1"/>
</dbReference>
<name>A0A151UH16_CAJCA</name>
<accession>A0A151UH16</accession>
<protein>
    <submittedName>
        <fullName evidence="3">Transposon Ty3-I Gag-Pol polyprotein</fullName>
    </submittedName>
</protein>